<reference evidence="4" key="1">
    <citation type="journal article" date="2019" name="Int. J. Syst. Evol. Microbiol.">
        <title>The Global Catalogue of Microorganisms (GCM) 10K type strain sequencing project: providing services to taxonomists for standard genome sequencing and annotation.</title>
        <authorList>
            <consortium name="The Broad Institute Genomics Platform"/>
            <consortium name="The Broad Institute Genome Sequencing Center for Infectious Disease"/>
            <person name="Wu L."/>
            <person name="Ma J."/>
        </authorList>
    </citation>
    <scope>NUCLEOTIDE SEQUENCE [LARGE SCALE GENOMIC DNA]</scope>
    <source>
        <strain evidence="4">JCM 32305</strain>
    </source>
</reference>
<evidence type="ECO:0000313" key="4">
    <source>
        <dbReference type="Proteomes" id="UP000654004"/>
    </source>
</evidence>
<dbReference type="Pfam" id="PF03724">
    <property type="entry name" value="META"/>
    <property type="match status" value="1"/>
</dbReference>
<dbReference type="InterPro" id="IPR038670">
    <property type="entry name" value="HslJ-like_sf"/>
</dbReference>
<keyword evidence="1" id="KW-0732">Signal</keyword>
<evidence type="ECO:0000259" key="2">
    <source>
        <dbReference type="Pfam" id="PF03724"/>
    </source>
</evidence>
<proteinExistence type="predicted"/>
<evidence type="ECO:0000256" key="1">
    <source>
        <dbReference type="SAM" id="SignalP"/>
    </source>
</evidence>
<organism evidence="3 4">
    <name type="scientific">Shewanella ulleungensis</name>
    <dbReference type="NCBI Taxonomy" id="2282699"/>
    <lineage>
        <taxon>Bacteria</taxon>
        <taxon>Pseudomonadati</taxon>
        <taxon>Pseudomonadota</taxon>
        <taxon>Gammaproteobacteria</taxon>
        <taxon>Alteromonadales</taxon>
        <taxon>Shewanellaceae</taxon>
        <taxon>Shewanella</taxon>
    </lineage>
</organism>
<dbReference type="InterPro" id="IPR053147">
    <property type="entry name" value="Hsp_HslJ-like"/>
</dbReference>
<dbReference type="RefSeq" id="WP_188958405.1">
    <property type="nucleotide sequence ID" value="NZ_BMQW01000011.1"/>
</dbReference>
<dbReference type="Gene3D" id="2.40.128.270">
    <property type="match status" value="1"/>
</dbReference>
<dbReference type="PANTHER" id="PTHR35535">
    <property type="entry name" value="HEAT SHOCK PROTEIN HSLJ"/>
    <property type="match status" value="1"/>
</dbReference>
<feature type="signal peptide" evidence="1">
    <location>
        <begin position="1"/>
        <end position="19"/>
    </location>
</feature>
<accession>A0ABQ2QTZ1</accession>
<name>A0ABQ2QTZ1_9GAMM</name>
<dbReference type="InterPro" id="IPR005184">
    <property type="entry name" value="DUF306_Meta_HslJ"/>
</dbReference>
<dbReference type="PANTHER" id="PTHR35535:SF1">
    <property type="entry name" value="HEAT SHOCK PROTEIN HSLJ"/>
    <property type="match status" value="1"/>
</dbReference>
<feature type="chain" id="PRO_5046262623" evidence="1">
    <location>
        <begin position="20"/>
        <end position="146"/>
    </location>
</feature>
<gene>
    <name evidence="3" type="ORF">GCM10009410_34340</name>
</gene>
<sequence>MIKPILTAAVLFFGLSACQNQPLQLSSDQLIGTWHVETVLNTPAINHSPANIVFAQDGQLTGNNSCNQFFGQYIQQGNQLQLTTAGATMKACIDSLMAQEADLMQAISLVQHAGFSNGKLNLLAKNGETLLVLSRLNYPSDQPKTL</sequence>
<protein>
    <submittedName>
        <fullName evidence="3">Heat-shock protein HslJ</fullName>
    </submittedName>
</protein>
<dbReference type="Proteomes" id="UP000654004">
    <property type="component" value="Unassembled WGS sequence"/>
</dbReference>
<dbReference type="EMBL" id="BMQW01000011">
    <property type="protein sequence ID" value="GGP97436.1"/>
    <property type="molecule type" value="Genomic_DNA"/>
</dbReference>
<dbReference type="PROSITE" id="PS51257">
    <property type="entry name" value="PROKAR_LIPOPROTEIN"/>
    <property type="match status" value="1"/>
</dbReference>
<keyword evidence="4" id="KW-1185">Reference proteome</keyword>
<evidence type="ECO:0000313" key="3">
    <source>
        <dbReference type="EMBL" id="GGP97436.1"/>
    </source>
</evidence>
<comment type="caution">
    <text evidence="3">The sequence shown here is derived from an EMBL/GenBank/DDBJ whole genome shotgun (WGS) entry which is preliminary data.</text>
</comment>
<feature type="domain" description="DUF306" evidence="2">
    <location>
        <begin position="29"/>
        <end position="133"/>
    </location>
</feature>